<feature type="domain" description="Major facilitator superfamily (MFS) profile" evidence="8">
    <location>
        <begin position="1"/>
        <end position="449"/>
    </location>
</feature>
<feature type="transmembrane region" description="Helical" evidence="7">
    <location>
        <begin position="68"/>
        <end position="86"/>
    </location>
</feature>
<reference evidence="9 10" key="2">
    <citation type="journal article" date="2013" name="J. Biotechnol.">
        <title>Complete genome sequence of the kirromycin producer Streptomyces collinus Tu 365 consisting of a linear chromosome and two linear plasmids.</title>
        <authorList>
            <person name="Ruckert C."/>
            <person name="Szczepanowski R."/>
            <person name="Albersmeier A."/>
            <person name="Goesmann A."/>
            <person name="Iftime D."/>
            <person name="Musiol E.M."/>
            <person name="Blin K."/>
            <person name="Wohlleben W."/>
            <person name="Puhler A."/>
            <person name="Kalinowski J."/>
            <person name="Weber T."/>
        </authorList>
    </citation>
    <scope>NUCLEOTIDE SEQUENCE [LARGE SCALE GENOMIC DNA]</scope>
    <source>
        <strain evidence="10">DSM 40733 / Tue 365</strain>
    </source>
</reference>
<dbReference type="RefSeq" id="WP_020942743.1">
    <property type="nucleotide sequence ID" value="NC_021985.1"/>
</dbReference>
<dbReference type="Pfam" id="PF07690">
    <property type="entry name" value="MFS_1"/>
    <property type="match status" value="1"/>
</dbReference>
<evidence type="ECO:0000259" key="8">
    <source>
        <dbReference type="PROSITE" id="PS50850"/>
    </source>
</evidence>
<feature type="region of interest" description="Disordered" evidence="6">
    <location>
        <begin position="470"/>
        <end position="531"/>
    </location>
</feature>
<feature type="transmembrane region" description="Helical" evidence="7">
    <location>
        <begin position="217"/>
        <end position="236"/>
    </location>
</feature>
<dbReference type="InterPro" id="IPR036259">
    <property type="entry name" value="MFS_trans_sf"/>
</dbReference>
<evidence type="ECO:0000256" key="4">
    <source>
        <dbReference type="ARBA" id="ARBA00023136"/>
    </source>
</evidence>
<dbReference type="GO" id="GO:0046677">
    <property type="term" value="P:response to antibiotic"/>
    <property type="evidence" value="ECO:0007669"/>
    <property type="project" value="UniProtKB-KW"/>
</dbReference>
<accession>S5UYF1</accession>
<dbReference type="AlphaFoldDB" id="S5UYF1"/>
<keyword evidence="2 7" id="KW-0812">Transmembrane</keyword>
<dbReference type="PRINTS" id="PR01036">
    <property type="entry name" value="TCRTETB"/>
</dbReference>
<comment type="subcellular location">
    <subcellularLocation>
        <location evidence="1">Cell membrane</location>
        <topology evidence="1">Multi-pass membrane protein</topology>
    </subcellularLocation>
</comment>
<dbReference type="GO" id="GO:0022857">
    <property type="term" value="F:transmembrane transporter activity"/>
    <property type="evidence" value="ECO:0007669"/>
    <property type="project" value="InterPro"/>
</dbReference>
<keyword evidence="3 7" id="KW-1133">Transmembrane helix</keyword>
<feature type="transmembrane region" description="Helical" evidence="7">
    <location>
        <begin position="160"/>
        <end position="180"/>
    </location>
</feature>
<dbReference type="PATRIC" id="fig|1214242.5.peg.5659"/>
<dbReference type="SUPFAM" id="SSF103473">
    <property type="entry name" value="MFS general substrate transporter"/>
    <property type="match status" value="1"/>
</dbReference>
<evidence type="ECO:0000256" key="1">
    <source>
        <dbReference type="ARBA" id="ARBA00004651"/>
    </source>
</evidence>
<feature type="transmembrane region" description="Helical" evidence="7">
    <location>
        <begin position="417"/>
        <end position="439"/>
    </location>
</feature>
<gene>
    <name evidence="9" type="ORF">B446_27625</name>
</gene>
<keyword evidence="4 7" id="KW-0472">Membrane</keyword>
<dbReference type="Gene3D" id="1.20.1720.10">
    <property type="entry name" value="Multidrug resistance protein D"/>
    <property type="match status" value="1"/>
</dbReference>
<feature type="transmembrane region" description="Helical" evidence="7">
    <location>
        <begin position="125"/>
        <end position="148"/>
    </location>
</feature>
<dbReference type="PROSITE" id="PS50850">
    <property type="entry name" value="MFS"/>
    <property type="match status" value="1"/>
</dbReference>
<dbReference type="HOGENOM" id="CLU_000960_28_2_11"/>
<dbReference type="STRING" id="1214242.B446_27625"/>
<dbReference type="Proteomes" id="UP000015423">
    <property type="component" value="Chromosome"/>
</dbReference>
<protein>
    <submittedName>
        <fullName evidence="9">Transmembrane transport protein</fullName>
    </submittedName>
</protein>
<proteinExistence type="predicted"/>
<dbReference type="CDD" id="cd17321">
    <property type="entry name" value="MFS_MMR_MDR_like"/>
    <property type="match status" value="1"/>
</dbReference>
<evidence type="ECO:0000256" key="6">
    <source>
        <dbReference type="SAM" id="MobiDB-lite"/>
    </source>
</evidence>
<dbReference type="GO" id="GO:0005886">
    <property type="term" value="C:plasma membrane"/>
    <property type="evidence" value="ECO:0007669"/>
    <property type="project" value="UniProtKB-SubCell"/>
</dbReference>
<dbReference type="PANTHER" id="PTHR42718">
    <property type="entry name" value="MAJOR FACILITATOR SUPERFAMILY MULTIDRUG TRANSPORTER MFSC"/>
    <property type="match status" value="1"/>
</dbReference>
<feature type="transmembrane region" description="Helical" evidence="7">
    <location>
        <begin position="385"/>
        <end position="411"/>
    </location>
</feature>
<feature type="transmembrane region" description="Helical" evidence="7">
    <location>
        <begin position="192"/>
        <end position="211"/>
    </location>
</feature>
<dbReference type="EMBL" id="CP006259">
    <property type="protein sequence ID" value="AGS72333.1"/>
    <property type="molecule type" value="Genomic_DNA"/>
</dbReference>
<feature type="transmembrane region" description="Helical" evidence="7">
    <location>
        <begin position="261"/>
        <end position="282"/>
    </location>
</feature>
<evidence type="ECO:0000256" key="7">
    <source>
        <dbReference type="SAM" id="Phobius"/>
    </source>
</evidence>
<organism evidence="9 10">
    <name type="scientific">Streptomyces collinus (strain DSM 40733 / Tue 365)</name>
    <dbReference type="NCBI Taxonomy" id="1214242"/>
    <lineage>
        <taxon>Bacteria</taxon>
        <taxon>Bacillati</taxon>
        <taxon>Actinomycetota</taxon>
        <taxon>Actinomycetes</taxon>
        <taxon>Kitasatosporales</taxon>
        <taxon>Streptomycetaceae</taxon>
        <taxon>Streptomyces</taxon>
    </lineage>
</organism>
<sequence length="531" mass="53926">MLASLLGGMFLGNVDIAVVNVAIPSIRDHLHASGGELELIVSGYTLAYAMLLITGARLGEIRGRRRTYLAGLAVFTLSSLGCGLAPDGVTLVAARVIQGGGAALMVSQVLTGIQVTFDGEARRRALGAYTAVLGVSSVIGQALGGVLVSADVLGTGWRPIFLVNVPIGIVLLVASCVFLPADEDRGARKLDLRGVGLLSAALFLLVAPLVLGQDAGWPWWARASLAASLPAFALFAKAERDVARGGGEPLMNVALLARRQVALALVSQAVTRAGYFALLFVLALHLQQGLGESAVYAGLLPIAWVATFALAGPALGRAGARTRRLAAPVGALLMAVAFAGVAAGLQSTGWLVLLLGIGGIGYGAAFSGTLAHLTESVEAAYASDVSGLFNTTLQVGGTMGVAVFGTVYLALTDHTGTAHAAFGTTNAWLAAVSVAAAALMSLAGRPAGRVPYVTEGAGLLGRSAYGVDHGSRVTPSAGLPRGRGRTALHPCGEADGRVPADAQSQYAAPRSPARQTPARTDDAAGDAHPGR</sequence>
<dbReference type="InterPro" id="IPR020846">
    <property type="entry name" value="MFS_dom"/>
</dbReference>
<evidence type="ECO:0000313" key="9">
    <source>
        <dbReference type="EMBL" id="AGS72333.1"/>
    </source>
</evidence>
<feature type="transmembrane region" description="Helical" evidence="7">
    <location>
        <begin position="351"/>
        <end position="373"/>
    </location>
</feature>
<feature type="transmembrane region" description="Helical" evidence="7">
    <location>
        <begin position="294"/>
        <end position="313"/>
    </location>
</feature>
<dbReference type="PANTHER" id="PTHR42718:SF39">
    <property type="entry name" value="ACTINORHODIN TRANSPORTER-RELATED"/>
    <property type="match status" value="1"/>
</dbReference>
<keyword evidence="5" id="KW-0046">Antibiotic resistance</keyword>
<keyword evidence="10" id="KW-1185">Reference proteome</keyword>
<evidence type="ECO:0000313" key="10">
    <source>
        <dbReference type="Proteomes" id="UP000015423"/>
    </source>
</evidence>
<dbReference type="Gene3D" id="1.20.1250.20">
    <property type="entry name" value="MFS general substrate transporter like domains"/>
    <property type="match status" value="1"/>
</dbReference>
<evidence type="ECO:0000256" key="3">
    <source>
        <dbReference type="ARBA" id="ARBA00022989"/>
    </source>
</evidence>
<feature type="transmembrane region" description="Helical" evidence="7">
    <location>
        <begin position="37"/>
        <end position="56"/>
    </location>
</feature>
<dbReference type="InterPro" id="IPR011701">
    <property type="entry name" value="MFS"/>
</dbReference>
<dbReference type="KEGG" id="sci:B446_27625"/>
<name>S5UYF1_STRC3</name>
<reference evidence="10" key="1">
    <citation type="submission" date="2012-10" db="EMBL/GenBank/DDBJ databases">
        <title>The complete genome sequence of Streptomyces collinus Tu 365.</title>
        <authorList>
            <person name="Ruckert C."/>
            <person name="Szczepanowski R."/>
            <person name="Goesmann A."/>
            <person name="Pross E.K."/>
            <person name="Musiol E.M."/>
            <person name="Blin K."/>
            <person name="Wohlleben W."/>
            <person name="Puhler A."/>
            <person name="Weber T."/>
            <person name="Kalinowski J."/>
        </authorList>
    </citation>
    <scope>NUCLEOTIDE SEQUENCE [LARGE SCALE GENOMIC DNA]</scope>
    <source>
        <strain evidence="10">DSM 40733 / Tue 365</strain>
    </source>
</reference>
<evidence type="ECO:0000256" key="2">
    <source>
        <dbReference type="ARBA" id="ARBA00022692"/>
    </source>
</evidence>
<feature type="transmembrane region" description="Helical" evidence="7">
    <location>
        <begin position="325"/>
        <end position="345"/>
    </location>
</feature>
<dbReference type="eggNOG" id="COG0477">
    <property type="taxonomic scope" value="Bacteria"/>
</dbReference>
<feature type="transmembrane region" description="Helical" evidence="7">
    <location>
        <begin position="92"/>
        <end position="113"/>
    </location>
</feature>
<evidence type="ECO:0000256" key="5">
    <source>
        <dbReference type="ARBA" id="ARBA00023251"/>
    </source>
</evidence>